<reference evidence="1" key="1">
    <citation type="journal article" date="2017" name="Gigascience">
        <title>The genome draft of coconut (Cocos nucifera).</title>
        <authorList>
            <person name="Xiao Y."/>
            <person name="Xu P."/>
            <person name="Fan H."/>
            <person name="Baudouin L."/>
            <person name="Xia W."/>
            <person name="Bocs S."/>
            <person name="Xu J."/>
            <person name="Li Q."/>
            <person name="Guo A."/>
            <person name="Zhou L."/>
            <person name="Li J."/>
            <person name="Wu Y."/>
            <person name="Ma Z."/>
            <person name="Armero A."/>
            <person name="Issali A.E."/>
            <person name="Liu N."/>
            <person name="Peng M."/>
            <person name="Yang Y."/>
        </authorList>
    </citation>
    <scope>NUCLEOTIDE SEQUENCE</scope>
    <source>
        <tissue evidence="1">Spear leaf of Hainan Tall coconut</tissue>
    </source>
</reference>
<sequence length="84" mass="9158">MVSLKIVDEAELHAASLDTAELHSASLQNLLWGYFFLRHPNSLDDELGVEVDFALATGFHSASYELLVGGFGDDILEMGEFGLT</sequence>
<name>A0A8K0IPY9_COCNU</name>
<evidence type="ECO:0000313" key="1">
    <source>
        <dbReference type="EMBL" id="KAG1364346.1"/>
    </source>
</evidence>
<evidence type="ECO:0000313" key="2">
    <source>
        <dbReference type="Proteomes" id="UP000797356"/>
    </source>
</evidence>
<comment type="caution">
    <text evidence="1">The sequence shown here is derived from an EMBL/GenBank/DDBJ whole genome shotgun (WGS) entry which is preliminary data.</text>
</comment>
<dbReference type="AlphaFoldDB" id="A0A8K0IPY9"/>
<dbReference type="Proteomes" id="UP000797356">
    <property type="component" value="Chromosome 11"/>
</dbReference>
<organism evidence="1 2">
    <name type="scientific">Cocos nucifera</name>
    <name type="common">Coconut palm</name>
    <dbReference type="NCBI Taxonomy" id="13894"/>
    <lineage>
        <taxon>Eukaryota</taxon>
        <taxon>Viridiplantae</taxon>
        <taxon>Streptophyta</taxon>
        <taxon>Embryophyta</taxon>
        <taxon>Tracheophyta</taxon>
        <taxon>Spermatophyta</taxon>
        <taxon>Magnoliopsida</taxon>
        <taxon>Liliopsida</taxon>
        <taxon>Arecaceae</taxon>
        <taxon>Arecoideae</taxon>
        <taxon>Cocoseae</taxon>
        <taxon>Attaleinae</taxon>
        <taxon>Cocos</taxon>
    </lineage>
</organism>
<proteinExistence type="predicted"/>
<gene>
    <name evidence="1" type="ORF">COCNU_11G011730</name>
</gene>
<dbReference type="EMBL" id="CM017882">
    <property type="protein sequence ID" value="KAG1364346.1"/>
    <property type="molecule type" value="Genomic_DNA"/>
</dbReference>
<reference evidence="1" key="2">
    <citation type="submission" date="2019-07" db="EMBL/GenBank/DDBJ databases">
        <authorList>
            <person name="Yang Y."/>
            <person name="Bocs S."/>
            <person name="Baudouin L."/>
        </authorList>
    </citation>
    <scope>NUCLEOTIDE SEQUENCE</scope>
    <source>
        <tissue evidence="1">Spear leaf of Hainan Tall coconut</tissue>
    </source>
</reference>
<protein>
    <submittedName>
        <fullName evidence="1">Uncharacterized protein</fullName>
    </submittedName>
</protein>
<accession>A0A8K0IPY9</accession>
<keyword evidence="2" id="KW-1185">Reference proteome</keyword>